<keyword evidence="6" id="KW-0067">ATP-binding</keyword>
<feature type="transmembrane region" description="Helical" evidence="10">
    <location>
        <begin position="1270"/>
        <end position="1294"/>
    </location>
</feature>
<dbReference type="GO" id="GO:0016020">
    <property type="term" value="C:membrane"/>
    <property type="evidence" value="ECO:0007669"/>
    <property type="project" value="UniProtKB-SubCell"/>
</dbReference>
<dbReference type="STRING" id="158607.A0A2P5I6U6"/>
<dbReference type="EMBL" id="MAVT02000205">
    <property type="protein sequence ID" value="POS78197.1"/>
    <property type="molecule type" value="Genomic_DNA"/>
</dbReference>
<comment type="subcellular location">
    <subcellularLocation>
        <location evidence="1">Membrane</location>
        <topology evidence="1">Multi-pass membrane protein</topology>
    </subcellularLocation>
</comment>
<dbReference type="InterPro" id="IPR034003">
    <property type="entry name" value="ABCG_PDR_2"/>
</dbReference>
<feature type="transmembrane region" description="Helical" evidence="10">
    <location>
        <begin position="1314"/>
        <end position="1337"/>
    </location>
</feature>
<feature type="region of interest" description="Disordered" evidence="9">
    <location>
        <begin position="71"/>
        <end position="90"/>
    </location>
</feature>
<evidence type="ECO:0000256" key="5">
    <source>
        <dbReference type="ARBA" id="ARBA00022741"/>
    </source>
</evidence>
<dbReference type="InterPro" id="IPR027417">
    <property type="entry name" value="P-loop_NTPase"/>
</dbReference>
<dbReference type="Pfam" id="PF19055">
    <property type="entry name" value="ABC2_membrane_7"/>
    <property type="match status" value="1"/>
</dbReference>
<keyword evidence="3" id="KW-0813">Transport</keyword>
<feature type="transmembrane region" description="Helical" evidence="10">
    <location>
        <begin position="762"/>
        <end position="781"/>
    </location>
</feature>
<organism evidence="12 13">
    <name type="scientific">Diaporthe helianthi</name>
    <dbReference type="NCBI Taxonomy" id="158607"/>
    <lineage>
        <taxon>Eukaryota</taxon>
        <taxon>Fungi</taxon>
        <taxon>Dikarya</taxon>
        <taxon>Ascomycota</taxon>
        <taxon>Pezizomycotina</taxon>
        <taxon>Sordariomycetes</taxon>
        <taxon>Sordariomycetidae</taxon>
        <taxon>Diaporthales</taxon>
        <taxon>Diaporthaceae</taxon>
        <taxon>Diaporthe</taxon>
    </lineage>
</organism>
<feature type="domain" description="ABC transporter" evidence="11">
    <location>
        <begin position="153"/>
        <end position="402"/>
    </location>
</feature>
<evidence type="ECO:0000256" key="4">
    <source>
        <dbReference type="ARBA" id="ARBA00022692"/>
    </source>
</evidence>
<dbReference type="CDD" id="cd03233">
    <property type="entry name" value="ABCG_PDR_domain1"/>
    <property type="match status" value="1"/>
</dbReference>
<dbReference type="SUPFAM" id="SSF52540">
    <property type="entry name" value="P-loop containing nucleoside triphosphate hydrolases"/>
    <property type="match status" value="2"/>
</dbReference>
<comment type="similarity">
    <text evidence="2">Belongs to the ABC transporter superfamily. ABCG family. PDR (TC 3.A.1.205) subfamily.</text>
</comment>
<dbReference type="Gene3D" id="3.40.50.300">
    <property type="entry name" value="P-loop containing nucleotide triphosphate hydrolases"/>
    <property type="match status" value="2"/>
</dbReference>
<dbReference type="InterPro" id="IPR003439">
    <property type="entry name" value="ABC_transporter-like_ATP-bd"/>
</dbReference>
<accession>A0A2P5I6U6</accession>
<gene>
    <name evidence="12" type="ORF">DHEL01_v203413</name>
</gene>
<dbReference type="OrthoDB" id="245989at2759"/>
<evidence type="ECO:0000256" key="8">
    <source>
        <dbReference type="ARBA" id="ARBA00023136"/>
    </source>
</evidence>
<evidence type="ECO:0000256" key="10">
    <source>
        <dbReference type="SAM" id="Phobius"/>
    </source>
</evidence>
<feature type="transmembrane region" description="Helical" evidence="10">
    <location>
        <begin position="1465"/>
        <end position="1483"/>
    </location>
</feature>
<evidence type="ECO:0000313" key="12">
    <source>
        <dbReference type="EMBL" id="POS78197.1"/>
    </source>
</evidence>
<keyword evidence="7 10" id="KW-1133">Transmembrane helix</keyword>
<dbReference type="InterPro" id="IPR003593">
    <property type="entry name" value="AAA+_ATPase"/>
</dbReference>
<dbReference type="PANTHER" id="PTHR19241">
    <property type="entry name" value="ATP-BINDING CASSETTE TRANSPORTER"/>
    <property type="match status" value="1"/>
</dbReference>
<feature type="region of interest" description="Disordered" evidence="9">
    <location>
        <begin position="1"/>
        <end position="25"/>
    </location>
</feature>
<feature type="transmembrane region" description="Helical" evidence="10">
    <location>
        <begin position="549"/>
        <end position="571"/>
    </location>
</feature>
<evidence type="ECO:0000256" key="6">
    <source>
        <dbReference type="ARBA" id="ARBA00022840"/>
    </source>
</evidence>
<keyword evidence="4 10" id="KW-0812">Transmembrane</keyword>
<feature type="compositionally biased region" description="Basic and acidic residues" evidence="9">
    <location>
        <begin position="1"/>
        <end position="14"/>
    </location>
</feature>
<name>A0A2P5I6U6_DIAHE</name>
<dbReference type="Pfam" id="PF01061">
    <property type="entry name" value="ABC2_membrane"/>
    <property type="match status" value="2"/>
</dbReference>
<evidence type="ECO:0000256" key="3">
    <source>
        <dbReference type="ARBA" id="ARBA00022448"/>
    </source>
</evidence>
<protein>
    <recommendedName>
        <fullName evidence="11">ABC transporter domain-containing protein</fullName>
    </recommendedName>
</protein>
<dbReference type="InParanoid" id="A0A2P5I6U6"/>
<dbReference type="InterPro" id="IPR029481">
    <property type="entry name" value="ABC_trans_N"/>
</dbReference>
<dbReference type="InterPro" id="IPR043926">
    <property type="entry name" value="ABCG_dom"/>
</dbReference>
<feature type="region of interest" description="Disordered" evidence="9">
    <location>
        <begin position="805"/>
        <end position="851"/>
    </location>
</feature>
<dbReference type="FunFam" id="3.40.50.300:FF:000054">
    <property type="entry name" value="ABC multidrug transporter atrF"/>
    <property type="match status" value="1"/>
</dbReference>
<feature type="transmembrane region" description="Helical" evidence="10">
    <location>
        <begin position="657"/>
        <end position="676"/>
    </location>
</feature>
<dbReference type="Pfam" id="PF00005">
    <property type="entry name" value="ABC_tran"/>
    <property type="match status" value="2"/>
</dbReference>
<feature type="transmembrane region" description="Helical" evidence="10">
    <location>
        <begin position="626"/>
        <end position="645"/>
    </location>
</feature>
<dbReference type="GO" id="GO:0140359">
    <property type="term" value="F:ABC-type transporter activity"/>
    <property type="evidence" value="ECO:0007669"/>
    <property type="project" value="InterPro"/>
</dbReference>
<dbReference type="GO" id="GO:0005524">
    <property type="term" value="F:ATP binding"/>
    <property type="evidence" value="ECO:0007669"/>
    <property type="project" value="UniProtKB-KW"/>
</dbReference>
<dbReference type="Proteomes" id="UP000094444">
    <property type="component" value="Unassembled WGS sequence"/>
</dbReference>
<feature type="transmembrane region" description="Helical" evidence="10">
    <location>
        <begin position="513"/>
        <end position="537"/>
    </location>
</feature>
<sequence>MADLAKREDSEKLPTSRRSSSTDYAHVNMAGAAEDSDSLDEDAHDVYTVSSRAGDERIAELARSFSQTAARIPSTQQHDNPFHSPVPSLDPNSPDFDARKWISALLHAFSKNPDQYPRQPLGVSWRYLGVHGFGSDTDYQKNMMNVLWRAPLIAKEWISSRNQKIQILRDFNGLVNSGELLLVLGRPGSGVSTLLKTIAGQVQGLHLDDRSMLSYQGVPWDVMHSRFRGEVIYQTETDIHFPQLTVGQTLMFAALGRTPNNRLPGVSRKHYARYVRDAVMAVFGISHTINTRVGDDYVRGVSGGERKRVSIAEMMLSQSSIQCWDNSTRGLDSAAALEFARTLRLSSELMGTTGIVAMYQASQAAYDTFDKVTVLYEGRQIYFGPKDRAKQYFIDLGYHCPDRQTTADFLTAMTNPEERIMRSDVENIRAVPRTPDEFAAAWKFSQERLKLINDIATFEGRYPTNGPEHEKLKAAQRSRQASLTRSKSPYTLSVPMQVQLCLSRGFQRLRGDMTFFTITVAANLVIALALGSIYYDLAPTAETLNSKCILLYFAILFNGLSCALEIFSLYVQRPIVEKHYRYALYHPFSEAISSIITELPNKVLSAIFFNIPLYFMTGLRREAGPFFTFFLFSFTCTFTMSMIFRTIAQGSRSIQQALTPAAMLILGLVIYTGFVIPTRSMQGWLRWINYIDPIAYAYESLVANEFSGRKFPCTQFIPMGPAYMDASPEQRACATSGALPGQDFIDGDLYINNLYGYSHSHINFGILVAFVLFFMMCYIAAAEYMSLDPSKGEILVFRQGHAPKSPKSSACDDEESAPAAPVQMEGRATEAEEHPRPVPNTAAAHSDEKDKSDSIFHWSNVCYDITIKGEPRRILDQVDGWVKPGTLTALMGASGAGKTTLLNVLADRVTVGVVTGDMLVNGQLRQKSFQRQTGYVQQQDIHLETATVREALQFSAMLRQAATTSTADKHAYVEEVIELLGMEAYAEAVVGVPGEGLNTEQRKRLTIGVELAAKPDLLLFLDEPTSGLDSQTSWSIALLMKKLSNHGQAILCTIHQPSAMLFQQFDRLLLLAKGGKTVYFGDIGENSKTLTGYFEKHGAIPCGAAENPAEWMLKVIGAAPGAKADRDWNEAWRESIEYKKVQEELKRLEARKTSATNPGKDSDMSSSYATPFYLQVAVCTKRVFQQYWRTPSYLYSKLALSGGMSLFIGVSFYQAELSMSGIQNQMFSIFMLLVIFAFLVYQTMPHFIIQRQQYEGRESASRMYSWQVFILSNIVVELPWTTLASLLIFFPFYYLVGMNNNGIPTDSVTERGGLMFLIIWAFMLFQSTFADMCIAGANTAEEGAIVSLLMFALSLLFCGVMVPRAALPGFWIFMYRVSPITYIVSAMLSAGVARNTVTCSDLELLVFQPRANQTCAQYLESFPVGAVYNPSATENCQYCPMASTDQFLASIDTFYDNRYRDYGLIWAYIVFNVFAAFFVYWLLRVPKKGNWRKMLGI</sequence>
<dbReference type="PROSITE" id="PS50893">
    <property type="entry name" value="ABC_TRANSPORTER_2"/>
    <property type="match status" value="2"/>
</dbReference>
<dbReference type="SMART" id="SM00382">
    <property type="entry name" value="AAA"/>
    <property type="match status" value="2"/>
</dbReference>
<comment type="caution">
    <text evidence="12">The sequence shown here is derived from an EMBL/GenBank/DDBJ whole genome shotgun (WGS) entry which is preliminary data.</text>
</comment>
<dbReference type="InterPro" id="IPR034001">
    <property type="entry name" value="ABCG_PDR_1"/>
</dbReference>
<dbReference type="FunCoup" id="A0A2P5I6U6">
    <property type="interactions" value="347"/>
</dbReference>
<feature type="compositionally biased region" description="Basic and acidic residues" evidence="9">
    <location>
        <begin position="827"/>
        <end position="836"/>
    </location>
</feature>
<keyword evidence="13" id="KW-1185">Reference proteome</keyword>
<evidence type="ECO:0000313" key="13">
    <source>
        <dbReference type="Proteomes" id="UP000094444"/>
    </source>
</evidence>
<dbReference type="InterPro" id="IPR017871">
    <property type="entry name" value="ABC_transporter-like_CS"/>
</dbReference>
<keyword evidence="5" id="KW-0547">Nucleotide-binding</keyword>
<evidence type="ECO:0000256" key="9">
    <source>
        <dbReference type="SAM" id="MobiDB-lite"/>
    </source>
</evidence>
<feature type="transmembrane region" description="Helical" evidence="10">
    <location>
        <begin position="1227"/>
        <end position="1249"/>
    </location>
</feature>
<keyword evidence="8 10" id="KW-0472">Membrane</keyword>
<feature type="domain" description="ABC transporter" evidence="11">
    <location>
        <begin position="856"/>
        <end position="1099"/>
    </location>
</feature>
<dbReference type="InterPro" id="IPR010929">
    <property type="entry name" value="PDR_CDR_ABC"/>
</dbReference>
<evidence type="ECO:0000256" key="7">
    <source>
        <dbReference type="ARBA" id="ARBA00022989"/>
    </source>
</evidence>
<proteinExistence type="inferred from homology"/>
<dbReference type="GO" id="GO:0016887">
    <property type="term" value="F:ATP hydrolysis activity"/>
    <property type="evidence" value="ECO:0007669"/>
    <property type="project" value="InterPro"/>
</dbReference>
<dbReference type="CDD" id="cd03232">
    <property type="entry name" value="ABCG_PDR_domain2"/>
    <property type="match status" value="1"/>
</dbReference>
<dbReference type="InterPro" id="IPR013525">
    <property type="entry name" value="ABC2_TM"/>
</dbReference>
<reference evidence="12" key="1">
    <citation type="submission" date="2017-09" db="EMBL/GenBank/DDBJ databases">
        <title>Polyketide synthases of a Diaporthe helianthi virulent isolate.</title>
        <authorList>
            <person name="Baroncelli R."/>
        </authorList>
    </citation>
    <scope>NUCLEOTIDE SEQUENCE [LARGE SCALE GENOMIC DNA]</scope>
    <source>
        <strain evidence="12">7/96</strain>
    </source>
</reference>
<dbReference type="Pfam" id="PF14510">
    <property type="entry name" value="ABC_trans_N"/>
    <property type="match status" value="1"/>
</dbReference>
<dbReference type="PROSITE" id="PS00211">
    <property type="entry name" value="ABC_TRANSPORTER_1"/>
    <property type="match status" value="1"/>
</dbReference>
<evidence type="ECO:0000256" key="2">
    <source>
        <dbReference type="ARBA" id="ARBA00006012"/>
    </source>
</evidence>
<feature type="transmembrane region" description="Helical" evidence="10">
    <location>
        <begin position="1344"/>
        <end position="1366"/>
    </location>
</feature>
<evidence type="ECO:0000259" key="11">
    <source>
        <dbReference type="PROSITE" id="PS50893"/>
    </source>
</evidence>
<evidence type="ECO:0000256" key="1">
    <source>
        <dbReference type="ARBA" id="ARBA00004141"/>
    </source>
</evidence>
<dbReference type="Pfam" id="PF06422">
    <property type="entry name" value="PDR_CDR"/>
    <property type="match status" value="1"/>
</dbReference>